<feature type="chain" id="PRO_5042107900" evidence="1">
    <location>
        <begin position="27"/>
        <end position="134"/>
    </location>
</feature>
<dbReference type="EMBL" id="JABTDW010000001">
    <property type="protein sequence ID" value="NSB15961.1"/>
    <property type="molecule type" value="Genomic_DNA"/>
</dbReference>
<dbReference type="RefSeq" id="WP_077854228.1">
    <property type="nucleotide sequence ID" value="NZ_JABTDW010000001.1"/>
</dbReference>
<dbReference type="Proteomes" id="UP000822184">
    <property type="component" value="Unassembled WGS sequence"/>
</dbReference>
<comment type="caution">
    <text evidence="2">The sequence shown here is derived from an EMBL/GenBank/DDBJ whole genome shotgun (WGS) entry which is preliminary data.</text>
</comment>
<evidence type="ECO:0000313" key="2">
    <source>
        <dbReference type="EMBL" id="NSB15961.1"/>
    </source>
</evidence>
<dbReference type="AlphaFoldDB" id="A0AAE5H6E9"/>
<sequence>MKSKKIFAGVLTVCLSLSALSQIAFAGTTDYKVRLPISGTRYTPSVKKATSSGPATNYVSYFGYPGSKILCWVSAQEDGTTLTDTSSFTDTGNVYMYYIDSAAADYYGHYTKMGLKTSTGTFNQCDVYGNFDPN</sequence>
<evidence type="ECO:0000256" key="1">
    <source>
        <dbReference type="SAM" id="SignalP"/>
    </source>
</evidence>
<protein>
    <submittedName>
        <fullName evidence="2">Uncharacterized protein</fullName>
    </submittedName>
</protein>
<proteinExistence type="predicted"/>
<name>A0AAE5H6E9_CLOBE</name>
<organism evidence="2 3">
    <name type="scientific">Clostridium beijerinckii</name>
    <name type="common">Clostridium MP</name>
    <dbReference type="NCBI Taxonomy" id="1520"/>
    <lineage>
        <taxon>Bacteria</taxon>
        <taxon>Bacillati</taxon>
        <taxon>Bacillota</taxon>
        <taxon>Clostridia</taxon>
        <taxon>Eubacteriales</taxon>
        <taxon>Clostridiaceae</taxon>
        <taxon>Clostridium</taxon>
    </lineage>
</organism>
<keyword evidence="1" id="KW-0732">Signal</keyword>
<reference evidence="2" key="1">
    <citation type="submission" date="2020-06" db="EMBL/GenBank/DDBJ databases">
        <title>Genomic insights into acetone-butanol-ethanol (ABE) fermentation by sequencing solventogenic clostridia strains.</title>
        <authorList>
            <person name="Brown S."/>
        </authorList>
    </citation>
    <scope>NUCLEOTIDE SEQUENCE</scope>
    <source>
        <strain evidence="2">DJ123</strain>
    </source>
</reference>
<gene>
    <name evidence="2" type="ORF">BCD95_004220</name>
</gene>
<evidence type="ECO:0000313" key="3">
    <source>
        <dbReference type="Proteomes" id="UP000822184"/>
    </source>
</evidence>
<accession>A0AAE5H6E9</accession>
<feature type="signal peptide" evidence="1">
    <location>
        <begin position="1"/>
        <end position="26"/>
    </location>
</feature>